<dbReference type="Pfam" id="PF06399">
    <property type="entry name" value="GFRP"/>
    <property type="match status" value="1"/>
</dbReference>
<evidence type="ECO:0000256" key="8">
    <source>
        <dbReference type="ARBA" id="ARBA00032599"/>
    </source>
</evidence>
<evidence type="ECO:0000313" key="9">
    <source>
        <dbReference type="Ensembl" id="ENSEBUP00000017959.1"/>
    </source>
</evidence>
<comment type="similarity">
    <text evidence="3">Belongs to the GFRP family.</text>
</comment>
<dbReference type="PANTHER" id="PTHR16852">
    <property type="entry name" value="GTP CYCLOHYDROLASE 1 FEEDBACK REGULATORY PROTEIN"/>
    <property type="match status" value="1"/>
</dbReference>
<keyword evidence="5" id="KW-0963">Cytoplasm</keyword>
<dbReference type="GO" id="GO:0009890">
    <property type="term" value="P:negative regulation of biosynthetic process"/>
    <property type="evidence" value="ECO:0007669"/>
    <property type="project" value="InterPro"/>
</dbReference>
<protein>
    <recommendedName>
        <fullName evidence="4">GTP cyclohydrolase 1 feedback regulatory protein</fullName>
    </recommendedName>
    <alternativeName>
        <fullName evidence="8">GTP cyclohydrolase I feedback regulatory protein</fullName>
    </alternativeName>
</protein>
<keyword evidence="7" id="KW-0539">Nucleus</keyword>
<dbReference type="GO" id="GO:0005829">
    <property type="term" value="C:cytosol"/>
    <property type="evidence" value="ECO:0007669"/>
    <property type="project" value="UniProtKB-SubCell"/>
</dbReference>
<proteinExistence type="inferred from homology"/>
<evidence type="ECO:0000256" key="4">
    <source>
        <dbReference type="ARBA" id="ARBA00020099"/>
    </source>
</evidence>
<dbReference type="PANTHER" id="PTHR16852:SF2">
    <property type="entry name" value="GTP CYCLOHYDROLASE 1 FEEDBACK REGULATORY PROTEIN"/>
    <property type="match status" value="1"/>
</dbReference>
<reference evidence="9" key="2">
    <citation type="submission" date="2025-09" db="UniProtKB">
        <authorList>
            <consortium name="Ensembl"/>
        </authorList>
    </citation>
    <scope>IDENTIFICATION</scope>
</reference>
<dbReference type="OMA" id="PNLMHYL"/>
<comment type="subcellular location">
    <subcellularLocation>
        <location evidence="2">Cytoplasm</location>
        <location evidence="2">Cytosol</location>
    </subcellularLocation>
    <subcellularLocation>
        <location evidence="1">Nucleus membrane</location>
    </subcellularLocation>
</comment>
<keyword evidence="6" id="KW-0472">Membrane</keyword>
<evidence type="ECO:0000313" key="10">
    <source>
        <dbReference type="Proteomes" id="UP000694388"/>
    </source>
</evidence>
<evidence type="ECO:0000256" key="6">
    <source>
        <dbReference type="ARBA" id="ARBA00023136"/>
    </source>
</evidence>
<evidence type="ECO:0000256" key="7">
    <source>
        <dbReference type="ARBA" id="ARBA00023242"/>
    </source>
</evidence>
<evidence type="ECO:0000256" key="2">
    <source>
        <dbReference type="ARBA" id="ARBA00004514"/>
    </source>
</evidence>
<dbReference type="Gene3D" id="3.30.1410.10">
    <property type="entry name" value="GTP cyclohydrolase I feedback regulatory protein GFRP"/>
    <property type="match status" value="1"/>
</dbReference>
<dbReference type="Ensembl" id="ENSEBUT00000018535.1">
    <property type="protein sequence ID" value="ENSEBUP00000017959.1"/>
    <property type="gene ID" value="ENSEBUG00000011221.1"/>
</dbReference>
<dbReference type="InterPro" id="IPR009112">
    <property type="entry name" value="GTP_CycHdrlase_I_reg"/>
</dbReference>
<dbReference type="GeneTree" id="ENSGT00440000033849"/>
<dbReference type="InterPro" id="IPR036717">
    <property type="entry name" value="GFRP_sf"/>
</dbReference>
<reference evidence="9" key="1">
    <citation type="submission" date="2025-08" db="UniProtKB">
        <authorList>
            <consortium name="Ensembl"/>
        </authorList>
    </citation>
    <scope>IDENTIFICATION</scope>
</reference>
<keyword evidence="10" id="KW-1185">Reference proteome</keyword>
<accession>A0A8C4QN79</accession>
<dbReference type="FunFam" id="3.30.1410.10:FF:000001">
    <property type="entry name" value="GTP cyclohydrolase 1 feedback regulatory protein"/>
    <property type="match status" value="1"/>
</dbReference>
<evidence type="ECO:0000256" key="1">
    <source>
        <dbReference type="ARBA" id="ARBA00004126"/>
    </source>
</evidence>
<dbReference type="SUPFAM" id="SSF69761">
    <property type="entry name" value="GTP cyclohydrolase I feedback regulatory protein, GFRP"/>
    <property type="match status" value="1"/>
</dbReference>
<dbReference type="GO" id="GO:0044549">
    <property type="term" value="F:GTP cyclohydrolase binding"/>
    <property type="evidence" value="ECO:0007669"/>
    <property type="project" value="TreeGrafter"/>
</dbReference>
<dbReference type="AlphaFoldDB" id="A0A8C4QN79"/>
<evidence type="ECO:0000256" key="5">
    <source>
        <dbReference type="ARBA" id="ARBA00022490"/>
    </source>
</evidence>
<sequence>MPYVLLSTQIRTETGPTVVGDEASDPELMDYLGATKIHTFILFSCEYRVSDPPRIVLDRLDRRGFFLKQMTGVGQTVVWCLYKPPENEAQTVASSTDCSAGVIIFIINGI</sequence>
<dbReference type="Proteomes" id="UP000694388">
    <property type="component" value="Unplaced"/>
</dbReference>
<organism evidence="9 10">
    <name type="scientific">Eptatretus burgeri</name>
    <name type="common">Inshore hagfish</name>
    <dbReference type="NCBI Taxonomy" id="7764"/>
    <lineage>
        <taxon>Eukaryota</taxon>
        <taxon>Metazoa</taxon>
        <taxon>Chordata</taxon>
        <taxon>Craniata</taxon>
        <taxon>Vertebrata</taxon>
        <taxon>Cyclostomata</taxon>
        <taxon>Myxini</taxon>
        <taxon>Myxiniformes</taxon>
        <taxon>Myxinidae</taxon>
        <taxon>Eptatretinae</taxon>
        <taxon>Eptatretus</taxon>
    </lineage>
</organism>
<dbReference type="GO" id="GO:0031965">
    <property type="term" value="C:nuclear membrane"/>
    <property type="evidence" value="ECO:0007669"/>
    <property type="project" value="UniProtKB-SubCell"/>
</dbReference>
<name>A0A8C4QN79_EPTBU</name>
<evidence type="ECO:0000256" key="3">
    <source>
        <dbReference type="ARBA" id="ARBA00007605"/>
    </source>
</evidence>